<protein>
    <recommendedName>
        <fullName evidence="3">Excreted virulence factor EspC (Type VII ESX diderm)</fullName>
    </recommendedName>
</protein>
<dbReference type="Proteomes" id="UP001174208">
    <property type="component" value="Unassembled WGS sequence"/>
</dbReference>
<evidence type="ECO:0000313" key="1">
    <source>
        <dbReference type="EMBL" id="MDN4616234.1"/>
    </source>
</evidence>
<evidence type="ECO:0000313" key="2">
    <source>
        <dbReference type="Proteomes" id="UP001174208"/>
    </source>
</evidence>
<proteinExistence type="predicted"/>
<dbReference type="RefSeq" id="WP_301212347.1">
    <property type="nucleotide sequence ID" value="NZ_JAROCF010000001.1"/>
</dbReference>
<reference evidence="1" key="1">
    <citation type="submission" date="2023-06" db="EMBL/GenBank/DDBJ databases">
        <title>MT1 and MT2 Draft Genomes of Novel Species.</title>
        <authorList>
            <person name="Venkateswaran K."/>
        </authorList>
    </citation>
    <scope>NUCLEOTIDE SEQUENCE</scope>
    <source>
        <strain evidence="1">F6_8S_P_1B</strain>
    </source>
</reference>
<dbReference type="EMBL" id="JAROCF010000001">
    <property type="protein sequence ID" value="MDN4616234.1"/>
    <property type="molecule type" value="Genomic_DNA"/>
</dbReference>
<evidence type="ECO:0008006" key="3">
    <source>
        <dbReference type="Google" id="ProtNLM"/>
    </source>
</evidence>
<sequence length="110" mass="12065">MGAPDLKLDLQLLTQLRDDLDAVVKEFEDADDFSDDVAEATGHDELGDRVHDFAHKWNDKRKKMTESVKALKESIGAITEGFTKVDSELAKALEDAAADVAKNHPDATAK</sequence>
<accession>A0ABT8KFK1</accession>
<gene>
    <name evidence="1" type="ORF">P5G50_17430</name>
</gene>
<keyword evidence="2" id="KW-1185">Reference proteome</keyword>
<comment type="caution">
    <text evidence="1">The sequence shown here is derived from an EMBL/GenBank/DDBJ whole genome shotgun (WGS) entry which is preliminary data.</text>
</comment>
<organism evidence="1 2">
    <name type="scientific">Leifsonia williamsii</name>
    <dbReference type="NCBI Taxonomy" id="3035919"/>
    <lineage>
        <taxon>Bacteria</taxon>
        <taxon>Bacillati</taxon>
        <taxon>Actinomycetota</taxon>
        <taxon>Actinomycetes</taxon>
        <taxon>Micrococcales</taxon>
        <taxon>Microbacteriaceae</taxon>
        <taxon>Leifsonia</taxon>
    </lineage>
</organism>
<name>A0ABT8KFK1_9MICO</name>